<reference evidence="2" key="1">
    <citation type="submission" date="2020-08" db="EMBL/GenBank/DDBJ databases">
        <title>Plant Genome Project.</title>
        <authorList>
            <person name="Zhang R.-G."/>
        </authorList>
    </citation>
    <scope>NUCLEOTIDE SEQUENCE</scope>
    <source>
        <strain evidence="2">WSP0</strain>
        <tissue evidence="2">Leaf</tissue>
    </source>
</reference>
<name>A0AAV6LD35_9ERIC</name>
<evidence type="ECO:0000256" key="1">
    <source>
        <dbReference type="SAM" id="Phobius"/>
    </source>
</evidence>
<dbReference type="EMBL" id="JACTNZ010000002">
    <property type="protein sequence ID" value="KAG5562640.1"/>
    <property type="molecule type" value="Genomic_DNA"/>
</dbReference>
<proteinExistence type="predicted"/>
<dbReference type="PANTHER" id="PTHR34115:SF5">
    <property type="entry name" value="PROTEIN, PUTATIVE-RELATED"/>
    <property type="match status" value="1"/>
</dbReference>
<feature type="transmembrane region" description="Helical" evidence="1">
    <location>
        <begin position="247"/>
        <end position="278"/>
    </location>
</feature>
<dbReference type="InterPro" id="IPR053258">
    <property type="entry name" value="Ca-permeable_cation_channel"/>
</dbReference>
<dbReference type="AlphaFoldDB" id="A0AAV6LD35"/>
<gene>
    <name evidence="2" type="ORF">RHGRI_005385</name>
</gene>
<organism evidence="2 3">
    <name type="scientific">Rhododendron griersonianum</name>
    <dbReference type="NCBI Taxonomy" id="479676"/>
    <lineage>
        <taxon>Eukaryota</taxon>
        <taxon>Viridiplantae</taxon>
        <taxon>Streptophyta</taxon>
        <taxon>Embryophyta</taxon>
        <taxon>Tracheophyta</taxon>
        <taxon>Spermatophyta</taxon>
        <taxon>Magnoliopsida</taxon>
        <taxon>eudicotyledons</taxon>
        <taxon>Gunneridae</taxon>
        <taxon>Pentapetalae</taxon>
        <taxon>asterids</taxon>
        <taxon>Ericales</taxon>
        <taxon>Ericaceae</taxon>
        <taxon>Ericoideae</taxon>
        <taxon>Rhodoreae</taxon>
        <taxon>Rhododendron</taxon>
    </lineage>
</organism>
<dbReference type="PANTHER" id="PTHR34115">
    <property type="entry name" value="PROTEIN, PUTATIVE-RELATED"/>
    <property type="match status" value="1"/>
</dbReference>
<keyword evidence="1" id="KW-1133">Transmembrane helix</keyword>
<keyword evidence="1" id="KW-0472">Membrane</keyword>
<feature type="transmembrane region" description="Helical" evidence="1">
    <location>
        <begin position="93"/>
        <end position="116"/>
    </location>
</feature>
<comment type="caution">
    <text evidence="2">The sequence shown here is derived from an EMBL/GenBank/DDBJ whole genome shotgun (WGS) entry which is preliminary data.</text>
</comment>
<protein>
    <submittedName>
        <fullName evidence="2">Uncharacterized protein</fullName>
    </submittedName>
</protein>
<keyword evidence="1" id="KW-0812">Transmembrane</keyword>
<evidence type="ECO:0000313" key="2">
    <source>
        <dbReference type="EMBL" id="KAG5562640.1"/>
    </source>
</evidence>
<accession>A0AAV6LD35</accession>
<dbReference type="Proteomes" id="UP000823749">
    <property type="component" value="Chromosome 2"/>
</dbReference>
<evidence type="ECO:0000313" key="3">
    <source>
        <dbReference type="Proteomes" id="UP000823749"/>
    </source>
</evidence>
<sequence>MPNLEHDVFDFLLKSLLNLLGLHYQGNGIVSPFQARPVTMGIASASLLLYCISYELEPRFTQVGRGGTGLFRSILFVSLASLLFRNPVWAALYFPYVLFANWVVLCSVIGVVRSWVRRRMVLLLYRAICWINWRWFVAPVYADRGNILPLPNTGTTFNGSINVAFINVRSYTVLQQQPVPASRHTVFAFLIPALFNFLDLRYQGNDDSVSPLQTHSKTVWVAVSSLLLYCLSYELEPRFTQLGRGGMGVFGSILSVSLASVLFQNSVVFVLFFLYVLFFNREVLCSCIELFWSWIHRKTIADNQREIQLVDRRSIVMPASVNRGGLLPV</sequence>
<keyword evidence="3" id="KW-1185">Reference proteome</keyword>